<dbReference type="Proteomes" id="UP001183535">
    <property type="component" value="Unassembled WGS sequence"/>
</dbReference>
<feature type="compositionally biased region" description="Polar residues" evidence="1">
    <location>
        <begin position="49"/>
        <end position="72"/>
    </location>
</feature>
<evidence type="ECO:0008006" key="4">
    <source>
        <dbReference type="Google" id="ProtNLM"/>
    </source>
</evidence>
<keyword evidence="3" id="KW-1185">Reference proteome</keyword>
<feature type="region of interest" description="Disordered" evidence="1">
    <location>
        <begin position="47"/>
        <end position="72"/>
    </location>
</feature>
<dbReference type="AlphaFoldDB" id="A0ABD5F3H9"/>
<proteinExistence type="predicted"/>
<name>A0ABD5F3H9_9ACTN</name>
<reference evidence="3" key="1">
    <citation type="submission" date="2023-07" db="EMBL/GenBank/DDBJ databases">
        <title>30 novel species of actinomycetes from the DSMZ collection.</title>
        <authorList>
            <person name="Nouioui I."/>
        </authorList>
    </citation>
    <scope>NUCLEOTIDE SEQUENCE [LARGE SCALE GENOMIC DNA]</scope>
    <source>
        <strain evidence="3">DSM 41981</strain>
    </source>
</reference>
<evidence type="ECO:0000313" key="2">
    <source>
        <dbReference type="EMBL" id="MDT0440870.1"/>
    </source>
</evidence>
<dbReference type="EMBL" id="JAVRES010000318">
    <property type="protein sequence ID" value="MDT0440870.1"/>
    <property type="molecule type" value="Genomic_DNA"/>
</dbReference>
<gene>
    <name evidence="2" type="ORF">RM877_40205</name>
</gene>
<protein>
    <recommendedName>
        <fullName evidence="4">FXSXX-COOH protein</fullName>
    </recommendedName>
</protein>
<dbReference type="RefSeq" id="WP_311639087.1">
    <property type="nucleotide sequence ID" value="NZ_JAVRES010000318.1"/>
</dbReference>
<feature type="non-terminal residue" evidence="2">
    <location>
        <position position="72"/>
    </location>
</feature>
<comment type="caution">
    <text evidence="2">The sequence shown here is derived from an EMBL/GenBank/DDBJ whole genome shotgun (WGS) entry which is preliminary data.</text>
</comment>
<evidence type="ECO:0000313" key="3">
    <source>
        <dbReference type="Proteomes" id="UP001183535"/>
    </source>
</evidence>
<evidence type="ECO:0000256" key="1">
    <source>
        <dbReference type="SAM" id="MobiDB-lite"/>
    </source>
</evidence>
<accession>A0ABD5F3H9</accession>
<sequence length="72" mass="7473">MTVMAPATTGIARPTKRFNAVRSKIGDSSSTAIASITSSTSGRYRSVRLTDTSVSNDPSTTPASSRDSTAFS</sequence>
<organism evidence="2 3">
    <name type="scientific">Streptomyces doudnae</name>
    <dbReference type="NCBI Taxonomy" id="3075536"/>
    <lineage>
        <taxon>Bacteria</taxon>
        <taxon>Bacillati</taxon>
        <taxon>Actinomycetota</taxon>
        <taxon>Actinomycetes</taxon>
        <taxon>Kitasatosporales</taxon>
        <taxon>Streptomycetaceae</taxon>
        <taxon>Streptomyces</taxon>
    </lineage>
</organism>